<dbReference type="CDD" id="cd04087">
    <property type="entry name" value="PTPA"/>
    <property type="match status" value="1"/>
</dbReference>
<sequence>MELKKRIYTNEDLEKWIDSPSYNDLIKFVCQLQDSVTGLPNSTEVHMSPEVSKILEVLESIENAITNNPVVHEKDISRFGKVEFRDFYDQVEKDLPPLLEQKFDTKGKTDELVGYLSESFGNRTRIDYGSGHEVNFILFLFCLEKLQIITENSPALILQVFKKYISIMRHLQKTYWLEPAGSHGVWGLDDYHFLPFLFGASQLATHPHMRPKSIHNEELVEQFYKDYMYLECIHFINSIKTSTKEGEKLSLRWHSPMLDDISSAKSWMKIKEGMVKMFKAEVLGKLPIVQHIKFGSLFECPEGISDHTESVDDHDSCGHVHETVNTWGDCCGIKVPSAFAASEMTKIQKHIPFD</sequence>
<dbReference type="Gene3D" id="1.20.120.1150">
    <property type="match status" value="1"/>
</dbReference>
<comment type="function">
    <text evidence="6">PPIases accelerate the folding of proteins. It catalyzes the cis-trans isomerization of proline imidic peptide bonds in oligopeptides.</text>
</comment>
<name>A0ABP0ENW8_9ASCO</name>
<evidence type="ECO:0000256" key="4">
    <source>
        <dbReference type="ARBA" id="ARBA00023110"/>
    </source>
</evidence>
<evidence type="ECO:0000256" key="2">
    <source>
        <dbReference type="ARBA" id="ARBA00004496"/>
    </source>
</evidence>
<dbReference type="PANTHER" id="PTHR10012">
    <property type="entry name" value="SERINE/THREONINE-PROTEIN PHOSPHATASE 2A REGULATORY SUBUNIT B"/>
    <property type="match status" value="1"/>
</dbReference>
<evidence type="ECO:0000256" key="3">
    <source>
        <dbReference type="ARBA" id="ARBA00022490"/>
    </source>
</evidence>
<keyword evidence="8" id="KW-1185">Reference proteome</keyword>
<dbReference type="EC" id="5.2.1.8" evidence="6"/>
<evidence type="ECO:0000313" key="8">
    <source>
        <dbReference type="Proteomes" id="UP001497600"/>
    </source>
</evidence>
<comment type="catalytic activity">
    <reaction evidence="1 6">
        <text>[protein]-peptidylproline (omega=180) = [protein]-peptidylproline (omega=0)</text>
        <dbReference type="Rhea" id="RHEA:16237"/>
        <dbReference type="Rhea" id="RHEA-COMP:10747"/>
        <dbReference type="Rhea" id="RHEA-COMP:10748"/>
        <dbReference type="ChEBI" id="CHEBI:83833"/>
        <dbReference type="ChEBI" id="CHEBI:83834"/>
        <dbReference type="EC" id="5.2.1.8"/>
    </reaction>
</comment>
<dbReference type="InterPro" id="IPR004327">
    <property type="entry name" value="Phstyr_phstse_ac"/>
</dbReference>
<comment type="subcellular location">
    <subcellularLocation>
        <location evidence="2 6">Cytoplasm</location>
    </subcellularLocation>
</comment>
<dbReference type="Proteomes" id="UP001497600">
    <property type="component" value="Chromosome H"/>
</dbReference>
<organism evidence="7 8">
    <name type="scientific">[Candida] anglica</name>
    <dbReference type="NCBI Taxonomy" id="148631"/>
    <lineage>
        <taxon>Eukaryota</taxon>
        <taxon>Fungi</taxon>
        <taxon>Dikarya</taxon>
        <taxon>Ascomycota</taxon>
        <taxon>Saccharomycotina</taxon>
        <taxon>Pichiomycetes</taxon>
        <taxon>Debaryomycetaceae</taxon>
        <taxon>Kurtzmaniella</taxon>
    </lineage>
</organism>
<evidence type="ECO:0000256" key="5">
    <source>
        <dbReference type="ARBA" id="ARBA00023235"/>
    </source>
</evidence>
<keyword evidence="5 6" id="KW-0413">Isomerase</keyword>
<dbReference type="PIRSF" id="PIRSF016325">
    <property type="entry name" value="Phstyr_phstse_ac"/>
    <property type="match status" value="1"/>
</dbReference>
<dbReference type="InterPro" id="IPR037218">
    <property type="entry name" value="PTPA_sf"/>
</dbReference>
<evidence type="ECO:0000256" key="1">
    <source>
        <dbReference type="ARBA" id="ARBA00000971"/>
    </source>
</evidence>
<dbReference type="PANTHER" id="PTHR10012:SF5">
    <property type="entry name" value="SERINE_THREONINE-PROTEIN PHOSPHATASE 2A ACTIVATOR 2"/>
    <property type="match status" value="1"/>
</dbReference>
<comment type="similarity">
    <text evidence="6">Belongs to the PTPA-type PPIase family.</text>
</comment>
<evidence type="ECO:0000313" key="7">
    <source>
        <dbReference type="EMBL" id="CAK7920563.1"/>
    </source>
</evidence>
<evidence type="ECO:0000256" key="6">
    <source>
        <dbReference type="RuleBase" id="RU361210"/>
    </source>
</evidence>
<protein>
    <recommendedName>
        <fullName evidence="6">Serine/threonine-protein phosphatase 2A activator</fullName>
        <ecNumber evidence="6">5.2.1.8</ecNumber>
    </recommendedName>
    <alternativeName>
        <fullName evidence="6">Phosphotyrosyl phosphatase activator</fullName>
    </alternativeName>
</protein>
<accession>A0ABP0ENW8</accession>
<gene>
    <name evidence="7" type="primary">RRD2</name>
    <name evidence="7" type="ORF">CAAN4_H03818</name>
</gene>
<dbReference type="SUPFAM" id="SSF140984">
    <property type="entry name" value="PTPA-like"/>
    <property type="match status" value="1"/>
</dbReference>
<dbReference type="EMBL" id="OZ004260">
    <property type="protein sequence ID" value="CAK7920563.1"/>
    <property type="molecule type" value="Genomic_DNA"/>
</dbReference>
<keyword evidence="3 6" id="KW-0963">Cytoplasm</keyword>
<keyword evidence="4 6" id="KW-0697">Rotamase</keyword>
<proteinExistence type="inferred from homology"/>
<dbReference type="InterPro" id="IPR043170">
    <property type="entry name" value="PTPA_C_lid"/>
</dbReference>
<dbReference type="Pfam" id="PF03095">
    <property type="entry name" value="PTPA"/>
    <property type="match status" value="1"/>
</dbReference>
<reference evidence="7 8" key="1">
    <citation type="submission" date="2024-01" db="EMBL/GenBank/DDBJ databases">
        <authorList>
            <consortium name="Genoscope - CEA"/>
            <person name="William W."/>
        </authorList>
    </citation>
    <scope>NUCLEOTIDE SEQUENCE [LARGE SCALE GENOMIC DNA]</scope>
    <source>
        <strain evidence="7 8">29B2s-10</strain>
    </source>
</reference>